<feature type="chain" id="PRO_5002054482" evidence="1">
    <location>
        <begin position="19"/>
        <end position="501"/>
    </location>
</feature>
<dbReference type="eggNOG" id="ENOG502ZB23">
    <property type="taxonomic scope" value="Bacteria"/>
</dbReference>
<accession>A0A0B0H731</accession>
<comment type="caution">
    <text evidence="2">The sequence shown here is derived from an EMBL/GenBank/DDBJ whole genome shotgun (WGS) entry which is preliminary data.</text>
</comment>
<proteinExistence type="predicted"/>
<sequence>MQIFAFAVLVVLLQPAFAKVPAAPAMTLYQFAGDAKIPYYKKDQFARSGKKKVAGSLAQGSWVVPCLVIHNGKPLTASDGTPYVGFEVLFDANKATAASTKRKMDKIASREGLMVQNHHCDSKVKYVMNAKRLVNRTKQPFFAPKGHGGTPARAENDYDEIIRTFHNSSQCEKANRHLTGRRDALADAWEKFIHKNRRKWSNDKLNKAKHLDYVMRTAIYEGHIGRGCSAYGACERNIIALSIRNRVIGQCSSAQGCGFEGDFQGAASAVSQYNIWDAYLTQTSGLTSCFLRTDLADEAPFTKLQAMYSQSVGDISSILFDSEDALQERFVDTDSAALTSLRHYYHPPAMGACFPNHDAVEFITAAAAGKNGDYILLVNQRIKVDKEQGDGYSFRDFRYKLDDGADKVTISDTYKGFVIDGRKVSLKKPTRCTPYGVSSKCRFNNVERYRKTPFWLNSGKLVEFKCRVRDIGESCTGEAQTKKVSIGGKCDIDMMPVVGVR</sequence>
<organism evidence="2 3">
    <name type="scientific">Solemya velum gill symbiont</name>
    <dbReference type="NCBI Taxonomy" id="2340"/>
    <lineage>
        <taxon>Bacteria</taxon>
        <taxon>Pseudomonadati</taxon>
        <taxon>Pseudomonadota</taxon>
        <taxon>Gammaproteobacteria</taxon>
        <taxon>sulfur-oxidizing symbionts</taxon>
    </lineage>
</organism>
<protein>
    <submittedName>
        <fullName evidence="2">Uncharacterized protein</fullName>
    </submittedName>
</protein>
<dbReference type="STRING" id="2340.JV46_03900"/>
<evidence type="ECO:0000256" key="1">
    <source>
        <dbReference type="SAM" id="SignalP"/>
    </source>
</evidence>
<evidence type="ECO:0000313" key="3">
    <source>
        <dbReference type="Proteomes" id="UP000030856"/>
    </source>
</evidence>
<dbReference type="PATRIC" id="fig|2340.3.peg.1522"/>
<reference evidence="2 3" key="1">
    <citation type="journal article" date="2014" name="BMC Genomics">
        <title>The genome of the intracellular bacterium of the coastal bivalve, Solemya velum: a blueprint for thriving in and out of symbiosis.</title>
        <authorList>
            <person name="Dmytrenko O."/>
            <person name="Russell S.L."/>
            <person name="Loo W.T."/>
            <person name="Fontanez K.M."/>
            <person name="Liao L."/>
            <person name="Roeselers G."/>
            <person name="Sharma R."/>
            <person name="Stewart F.J."/>
            <person name="Newton I.L."/>
            <person name="Woyke T."/>
            <person name="Wu D."/>
            <person name="Lang J.M."/>
            <person name="Eisen J.A."/>
            <person name="Cavanaugh C.M."/>
        </authorList>
    </citation>
    <scope>NUCLEOTIDE SEQUENCE [LARGE SCALE GENOMIC DNA]</scope>
    <source>
        <strain evidence="2 3">WH</strain>
    </source>
</reference>
<dbReference type="Proteomes" id="UP000030856">
    <property type="component" value="Unassembled WGS sequence"/>
</dbReference>
<dbReference type="AlphaFoldDB" id="A0A0B0H731"/>
<dbReference type="RefSeq" id="WP_052132159.1">
    <property type="nucleotide sequence ID" value="NZ_JRAA01000002.1"/>
</dbReference>
<keyword evidence="1" id="KW-0732">Signal</keyword>
<keyword evidence="3" id="KW-1185">Reference proteome</keyword>
<gene>
    <name evidence="2" type="ORF">JV46_03900</name>
</gene>
<dbReference type="EMBL" id="JRAA01000002">
    <property type="protein sequence ID" value="KHF24885.1"/>
    <property type="molecule type" value="Genomic_DNA"/>
</dbReference>
<dbReference type="OrthoDB" id="5559157at2"/>
<feature type="signal peptide" evidence="1">
    <location>
        <begin position="1"/>
        <end position="18"/>
    </location>
</feature>
<evidence type="ECO:0000313" key="2">
    <source>
        <dbReference type="EMBL" id="KHF24885.1"/>
    </source>
</evidence>
<name>A0A0B0H731_SOVGS</name>